<accession>N8Y4L4</accession>
<keyword evidence="1" id="KW-0732">Signal</keyword>
<dbReference type="AlphaFoldDB" id="N8Y4L4"/>
<evidence type="ECO:0008006" key="4">
    <source>
        <dbReference type="Google" id="ProtNLM"/>
    </source>
</evidence>
<name>N8Y4L4_ACIGI</name>
<dbReference type="HOGENOM" id="CLU_2191227_0_0_6"/>
<dbReference type="Proteomes" id="UP000013148">
    <property type="component" value="Unassembled WGS sequence"/>
</dbReference>
<comment type="caution">
    <text evidence="2">The sequence shown here is derived from an EMBL/GenBank/DDBJ whole genome shotgun (WGS) entry which is preliminary data.</text>
</comment>
<feature type="signal peptide" evidence="1">
    <location>
        <begin position="1"/>
        <end position="20"/>
    </location>
</feature>
<proteinExistence type="predicted"/>
<evidence type="ECO:0000256" key="1">
    <source>
        <dbReference type="SAM" id="SignalP"/>
    </source>
</evidence>
<dbReference type="RefSeq" id="WP_004821726.1">
    <property type="nucleotide sequence ID" value="NZ_KB849456.1"/>
</dbReference>
<protein>
    <recommendedName>
        <fullName evidence="4">Secreted protein</fullName>
    </recommendedName>
</protein>
<evidence type="ECO:0000313" key="2">
    <source>
        <dbReference type="EMBL" id="ENV16279.1"/>
    </source>
</evidence>
<organism evidence="2 3">
    <name type="scientific">Acinetobacter guillouiae NIPH 991</name>
    <dbReference type="NCBI Taxonomy" id="1217656"/>
    <lineage>
        <taxon>Bacteria</taxon>
        <taxon>Pseudomonadati</taxon>
        <taxon>Pseudomonadota</taxon>
        <taxon>Gammaproteobacteria</taxon>
        <taxon>Moraxellales</taxon>
        <taxon>Moraxellaceae</taxon>
        <taxon>Acinetobacter</taxon>
    </lineage>
</organism>
<evidence type="ECO:0000313" key="3">
    <source>
        <dbReference type="Proteomes" id="UP000013148"/>
    </source>
</evidence>
<feature type="chain" id="PRO_5004137445" description="Secreted protein" evidence="1">
    <location>
        <begin position="21"/>
        <end position="111"/>
    </location>
</feature>
<sequence length="111" mass="12422">MIKKIMLTLILMLGSTPLFAGEDITYRKITTIGCHHVDGTCYASLSGEPFGNTLSCPYKNVNQFRFDASTTNGKRTYASLYAAYLSKKFVDVYLDGCSSDGRPSILWFHIY</sequence>
<gene>
    <name evidence="2" type="ORF">F964_03214</name>
</gene>
<keyword evidence="3" id="KW-1185">Reference proteome</keyword>
<dbReference type="EMBL" id="APPJ01000012">
    <property type="protein sequence ID" value="ENV16279.1"/>
    <property type="molecule type" value="Genomic_DNA"/>
</dbReference>
<reference evidence="2 3" key="1">
    <citation type="submission" date="2013-02" db="EMBL/GenBank/DDBJ databases">
        <title>The Genome Sequence of Acinetobacter guillouiae NIPH 991.</title>
        <authorList>
            <consortium name="The Broad Institute Genome Sequencing Platform"/>
            <consortium name="The Broad Institute Genome Sequencing Center for Infectious Disease"/>
            <person name="Cerqueira G."/>
            <person name="Feldgarden M."/>
            <person name="Courvalin P."/>
            <person name="Perichon B."/>
            <person name="Grillot-Courvalin C."/>
            <person name="Clermont D."/>
            <person name="Rocha E."/>
            <person name="Yoon E.-J."/>
            <person name="Nemec A."/>
            <person name="Walker B."/>
            <person name="Young S.K."/>
            <person name="Zeng Q."/>
            <person name="Gargeya S."/>
            <person name="Fitzgerald M."/>
            <person name="Haas B."/>
            <person name="Abouelleil A."/>
            <person name="Alvarado L."/>
            <person name="Arachchi H.M."/>
            <person name="Berlin A.M."/>
            <person name="Chapman S.B."/>
            <person name="Dewar J."/>
            <person name="Goldberg J."/>
            <person name="Griggs A."/>
            <person name="Gujja S."/>
            <person name="Hansen M."/>
            <person name="Howarth C."/>
            <person name="Imamovic A."/>
            <person name="Larimer J."/>
            <person name="McCowan C."/>
            <person name="Murphy C."/>
            <person name="Neiman D."/>
            <person name="Pearson M."/>
            <person name="Priest M."/>
            <person name="Roberts A."/>
            <person name="Saif S."/>
            <person name="Shea T."/>
            <person name="Sisk P."/>
            <person name="Sykes S."/>
            <person name="Wortman J."/>
            <person name="Nusbaum C."/>
            <person name="Birren B."/>
        </authorList>
    </citation>
    <scope>NUCLEOTIDE SEQUENCE [LARGE SCALE GENOMIC DNA]</scope>
    <source>
        <strain evidence="2 3">NIPH 991</strain>
    </source>
</reference>